<gene>
    <name evidence="16" type="ORF">L9F63_027019</name>
</gene>
<evidence type="ECO:0000256" key="14">
    <source>
        <dbReference type="PIRSR" id="PIRSR602403-1"/>
    </source>
</evidence>
<dbReference type="Gene3D" id="1.10.630.10">
    <property type="entry name" value="Cytochrome P450"/>
    <property type="match status" value="1"/>
</dbReference>
<dbReference type="GO" id="GO:0016705">
    <property type="term" value="F:oxidoreductase activity, acting on paired donors, with incorporation or reduction of molecular oxygen"/>
    <property type="evidence" value="ECO:0007669"/>
    <property type="project" value="InterPro"/>
</dbReference>
<evidence type="ECO:0000256" key="10">
    <source>
        <dbReference type="ARBA" id="ARBA00023002"/>
    </source>
</evidence>
<sequence>KEKYLKSPELAHLNELVSPHRKTKEEWADKELWSTRTIVSVLNGFNKVGYTTEFCVLSMIDNNLQENEYDFEYEIREAFELNSLEKKYSIDKRPLDLMEKTLRLHPSKIYTDRRCVKKYTFPTKPSYTLNPGDEIWIPIYAIHHDPRYYPDPDKFDPERFNEENKDKIKSFTYMPFGLGPRMCIGRRFAIMKIKILLIHLLSRFNLKVISKTQVPTMLFNGFIKHVQQYNTTITVENCRTTSLIKN</sequence>
<evidence type="ECO:0000256" key="5">
    <source>
        <dbReference type="ARBA" id="ARBA00010617"/>
    </source>
</evidence>
<evidence type="ECO:0000313" key="17">
    <source>
        <dbReference type="Proteomes" id="UP001233999"/>
    </source>
</evidence>
<reference evidence="16" key="2">
    <citation type="submission" date="2023-05" db="EMBL/GenBank/DDBJ databases">
        <authorList>
            <person name="Fouks B."/>
        </authorList>
    </citation>
    <scope>NUCLEOTIDE SEQUENCE</scope>
    <source>
        <strain evidence="16">Stay&amp;Tobe</strain>
        <tissue evidence="16">Testes</tissue>
    </source>
</reference>
<evidence type="ECO:0000256" key="7">
    <source>
        <dbReference type="ARBA" id="ARBA00022723"/>
    </source>
</evidence>
<keyword evidence="17" id="KW-1185">Reference proteome</keyword>
<feature type="binding site" description="axial binding residue" evidence="14">
    <location>
        <position position="183"/>
    </location>
    <ligand>
        <name>heme</name>
        <dbReference type="ChEBI" id="CHEBI:30413"/>
    </ligand>
    <ligandPart>
        <name>Fe</name>
        <dbReference type="ChEBI" id="CHEBI:18248"/>
    </ligandPart>
</feature>
<dbReference type="Proteomes" id="UP001233999">
    <property type="component" value="Unassembled WGS sequence"/>
</dbReference>
<dbReference type="GO" id="GO:0005789">
    <property type="term" value="C:endoplasmic reticulum membrane"/>
    <property type="evidence" value="ECO:0007669"/>
    <property type="project" value="UniProtKB-SubCell"/>
</dbReference>
<dbReference type="InterPro" id="IPR002403">
    <property type="entry name" value="Cyt_P450_E_grp-IV"/>
</dbReference>
<dbReference type="Pfam" id="PF00067">
    <property type="entry name" value="p450"/>
    <property type="match status" value="1"/>
</dbReference>
<comment type="cofactor">
    <cofactor evidence="1 14">
        <name>heme</name>
        <dbReference type="ChEBI" id="CHEBI:30413"/>
    </cofactor>
</comment>
<dbReference type="PRINTS" id="PR00385">
    <property type="entry name" value="P450"/>
</dbReference>
<dbReference type="InterPro" id="IPR001128">
    <property type="entry name" value="Cyt_P450"/>
</dbReference>
<dbReference type="GO" id="GO:0004497">
    <property type="term" value="F:monooxygenase activity"/>
    <property type="evidence" value="ECO:0007669"/>
    <property type="project" value="UniProtKB-KW"/>
</dbReference>
<evidence type="ECO:0000313" key="16">
    <source>
        <dbReference type="EMBL" id="KAJ9597092.1"/>
    </source>
</evidence>
<evidence type="ECO:0000256" key="15">
    <source>
        <dbReference type="RuleBase" id="RU000461"/>
    </source>
</evidence>
<dbReference type="PRINTS" id="PR00465">
    <property type="entry name" value="EP450IV"/>
</dbReference>
<evidence type="ECO:0000256" key="1">
    <source>
        <dbReference type="ARBA" id="ARBA00001971"/>
    </source>
</evidence>
<keyword evidence="10 15" id="KW-0560">Oxidoreductase</keyword>
<keyword evidence="8" id="KW-0256">Endoplasmic reticulum</keyword>
<keyword evidence="9" id="KW-0492">Microsome</keyword>
<dbReference type="PROSITE" id="PS00086">
    <property type="entry name" value="CYTOCHROME_P450"/>
    <property type="match status" value="1"/>
</dbReference>
<proteinExistence type="inferred from homology"/>
<evidence type="ECO:0000256" key="2">
    <source>
        <dbReference type="ARBA" id="ARBA00003690"/>
    </source>
</evidence>
<protein>
    <recommendedName>
        <fullName evidence="18">Cytochrome P450</fullName>
    </recommendedName>
</protein>
<dbReference type="PANTHER" id="PTHR24292">
    <property type="entry name" value="CYTOCHROME P450"/>
    <property type="match status" value="1"/>
</dbReference>
<evidence type="ECO:0000256" key="3">
    <source>
        <dbReference type="ARBA" id="ARBA00004174"/>
    </source>
</evidence>
<keyword evidence="7 14" id="KW-0479">Metal-binding</keyword>
<keyword evidence="13" id="KW-0472">Membrane</keyword>
<evidence type="ECO:0008006" key="18">
    <source>
        <dbReference type="Google" id="ProtNLM"/>
    </source>
</evidence>
<evidence type="ECO:0000256" key="4">
    <source>
        <dbReference type="ARBA" id="ARBA00004406"/>
    </source>
</evidence>
<dbReference type="EMBL" id="JASPKZ010001829">
    <property type="protein sequence ID" value="KAJ9597092.1"/>
    <property type="molecule type" value="Genomic_DNA"/>
</dbReference>
<evidence type="ECO:0000256" key="6">
    <source>
        <dbReference type="ARBA" id="ARBA00022617"/>
    </source>
</evidence>
<dbReference type="GO" id="GO:0020037">
    <property type="term" value="F:heme binding"/>
    <property type="evidence" value="ECO:0007669"/>
    <property type="project" value="InterPro"/>
</dbReference>
<dbReference type="InterPro" id="IPR050476">
    <property type="entry name" value="Insect_CytP450_Detox"/>
</dbReference>
<dbReference type="InterPro" id="IPR036396">
    <property type="entry name" value="Cyt_P450_sf"/>
</dbReference>
<reference evidence="16" key="1">
    <citation type="journal article" date="2023" name="IScience">
        <title>Live-bearing cockroach genome reveals convergent evolutionary mechanisms linked to viviparity in insects and beyond.</title>
        <authorList>
            <person name="Fouks B."/>
            <person name="Harrison M.C."/>
            <person name="Mikhailova A.A."/>
            <person name="Marchal E."/>
            <person name="English S."/>
            <person name="Carruthers M."/>
            <person name="Jennings E.C."/>
            <person name="Chiamaka E.L."/>
            <person name="Frigard R.A."/>
            <person name="Pippel M."/>
            <person name="Attardo G.M."/>
            <person name="Benoit J.B."/>
            <person name="Bornberg-Bauer E."/>
            <person name="Tobe S.S."/>
        </authorList>
    </citation>
    <scope>NUCLEOTIDE SEQUENCE</scope>
    <source>
        <strain evidence="16">Stay&amp;Tobe</strain>
    </source>
</reference>
<dbReference type="AlphaFoldDB" id="A0AAD8AEY0"/>
<organism evidence="16 17">
    <name type="scientific">Diploptera punctata</name>
    <name type="common">Pacific beetle cockroach</name>
    <dbReference type="NCBI Taxonomy" id="6984"/>
    <lineage>
        <taxon>Eukaryota</taxon>
        <taxon>Metazoa</taxon>
        <taxon>Ecdysozoa</taxon>
        <taxon>Arthropoda</taxon>
        <taxon>Hexapoda</taxon>
        <taxon>Insecta</taxon>
        <taxon>Pterygota</taxon>
        <taxon>Neoptera</taxon>
        <taxon>Polyneoptera</taxon>
        <taxon>Dictyoptera</taxon>
        <taxon>Blattodea</taxon>
        <taxon>Blaberoidea</taxon>
        <taxon>Blaberidae</taxon>
        <taxon>Diplopterinae</taxon>
        <taxon>Diploptera</taxon>
    </lineage>
</organism>
<evidence type="ECO:0000256" key="13">
    <source>
        <dbReference type="ARBA" id="ARBA00023136"/>
    </source>
</evidence>
<evidence type="ECO:0000256" key="11">
    <source>
        <dbReference type="ARBA" id="ARBA00023004"/>
    </source>
</evidence>
<dbReference type="GO" id="GO:0005506">
    <property type="term" value="F:iron ion binding"/>
    <property type="evidence" value="ECO:0007669"/>
    <property type="project" value="InterPro"/>
</dbReference>
<evidence type="ECO:0000256" key="9">
    <source>
        <dbReference type="ARBA" id="ARBA00022848"/>
    </source>
</evidence>
<evidence type="ECO:0000256" key="12">
    <source>
        <dbReference type="ARBA" id="ARBA00023033"/>
    </source>
</evidence>
<comment type="function">
    <text evidence="2">May be involved in the metabolism of insect hormones and in the breakdown of synthetic insecticides.</text>
</comment>
<dbReference type="PANTHER" id="PTHR24292:SF54">
    <property type="entry name" value="CYP9F3-RELATED"/>
    <property type="match status" value="1"/>
</dbReference>
<dbReference type="SUPFAM" id="SSF48264">
    <property type="entry name" value="Cytochrome P450"/>
    <property type="match status" value="1"/>
</dbReference>
<name>A0AAD8AEY0_DIPPU</name>
<evidence type="ECO:0000256" key="8">
    <source>
        <dbReference type="ARBA" id="ARBA00022824"/>
    </source>
</evidence>
<comment type="caution">
    <text evidence="16">The sequence shown here is derived from an EMBL/GenBank/DDBJ whole genome shotgun (WGS) entry which is preliminary data.</text>
</comment>
<feature type="non-terminal residue" evidence="16">
    <location>
        <position position="1"/>
    </location>
</feature>
<comment type="similarity">
    <text evidence="5 15">Belongs to the cytochrome P450 family.</text>
</comment>
<dbReference type="InterPro" id="IPR017972">
    <property type="entry name" value="Cyt_P450_CS"/>
</dbReference>
<comment type="subcellular location">
    <subcellularLocation>
        <location evidence="4">Endoplasmic reticulum membrane</location>
        <topology evidence="4">Peripheral membrane protein</topology>
    </subcellularLocation>
    <subcellularLocation>
        <location evidence="3">Microsome membrane</location>
        <topology evidence="3">Peripheral membrane protein</topology>
    </subcellularLocation>
</comment>
<feature type="non-terminal residue" evidence="16">
    <location>
        <position position="246"/>
    </location>
</feature>
<accession>A0AAD8AEY0</accession>
<keyword evidence="11 14" id="KW-0408">Iron</keyword>
<keyword evidence="6 14" id="KW-0349">Heme</keyword>
<keyword evidence="12 15" id="KW-0503">Monooxygenase</keyword>